<gene>
    <name evidence="2" type="ORF">FHX37_2888</name>
</gene>
<evidence type="ECO:0000259" key="1">
    <source>
        <dbReference type="SMART" id="SM00327"/>
    </source>
</evidence>
<dbReference type="SUPFAM" id="SSF53300">
    <property type="entry name" value="vWA-like"/>
    <property type="match status" value="1"/>
</dbReference>
<sequence>MDRYRYGRPPGSGLDRLAALALEELGRGVRRGATPREALHGLLRRGLQDTPGIDGVLEEARLRRERLLSAGHPDGTLTRARSLLERALRQERAVLSSDGGGAARLREVGLGSVPADVPAALRALADYRWRSAAARATFDRLWDLVYREIAEAWVPGAKEGLREAPPATEHRFRAMLAALTRMLEADARGASVDDAAFLAEYGDLLPRGPRDLDELVDLLARRAAALRRVLESVPPQRNAELRGLVAVGAEEAGIAGELERLSEALRARRPDLAFSGGRETTGPSPLGLGAATTVARELADLAEVEAALRSQDADAALERVDLAAVSRCLGDTAAEDLTRLGGLERRLREGGYLEGTRRRPRLTPRAVRRLGEAALREATAALEADPRNSAIRGCAGEPSGHSTGAALAARNAVGRERDPRGRLRLDPHDLAPATGGGHGGAAAVCLLLDMSYSMVRGEVWDSAKAAAMALNTLVSTRFPQDALRVIGFNDRAREIPGHELLGLAWEPVQGTNLQHALALAGRHLDRCPGFDPVVLVVTDGEPTAHLEPDGSVSFAWPPSPRTTEATLAEVDRMARREASLTTFLLSGDARLEDFARRARDRGGGRVVPTDGGELGGRVVRELLRRRR</sequence>
<dbReference type="CDD" id="cd00198">
    <property type="entry name" value="vWFA"/>
    <property type="match status" value="1"/>
</dbReference>
<keyword evidence="3" id="KW-1185">Reference proteome</keyword>
<dbReference type="InterPro" id="IPR002035">
    <property type="entry name" value="VWF_A"/>
</dbReference>
<dbReference type="Gene3D" id="3.40.50.410">
    <property type="entry name" value="von Willebrand factor, type A domain"/>
    <property type="match status" value="1"/>
</dbReference>
<dbReference type="AlphaFoldDB" id="A0A543NM48"/>
<dbReference type="RefSeq" id="WP_141924342.1">
    <property type="nucleotide sequence ID" value="NZ_VFQC01000001.1"/>
</dbReference>
<dbReference type="InterPro" id="IPR036465">
    <property type="entry name" value="vWFA_dom_sf"/>
</dbReference>
<evidence type="ECO:0000313" key="3">
    <source>
        <dbReference type="Proteomes" id="UP000317422"/>
    </source>
</evidence>
<proteinExistence type="predicted"/>
<dbReference type="OrthoDB" id="9766126at2"/>
<accession>A0A543NM48</accession>
<name>A0A543NM48_9ACTN</name>
<comment type="caution">
    <text evidence="2">The sequence shown here is derived from an EMBL/GenBank/DDBJ whole genome shotgun (WGS) entry which is preliminary data.</text>
</comment>
<dbReference type="EMBL" id="VFQC01000001">
    <property type="protein sequence ID" value="TQN32900.1"/>
    <property type="molecule type" value="Genomic_DNA"/>
</dbReference>
<protein>
    <submittedName>
        <fullName evidence="2">Uncharacterized protein with von Willebrand factor type A (VWA) domain</fullName>
    </submittedName>
</protein>
<evidence type="ECO:0000313" key="2">
    <source>
        <dbReference type="EMBL" id="TQN32900.1"/>
    </source>
</evidence>
<dbReference type="SMART" id="SM00327">
    <property type="entry name" value="VWA"/>
    <property type="match status" value="1"/>
</dbReference>
<reference evidence="2 3" key="1">
    <citation type="submission" date="2019-06" db="EMBL/GenBank/DDBJ databases">
        <title>Sequencing the genomes of 1000 actinobacteria strains.</title>
        <authorList>
            <person name="Klenk H.-P."/>
        </authorList>
    </citation>
    <scope>NUCLEOTIDE SEQUENCE [LARGE SCALE GENOMIC DNA]</scope>
    <source>
        <strain evidence="2 3">DSM 45015</strain>
    </source>
</reference>
<organism evidence="2 3">
    <name type="scientific">Haloactinospora alba</name>
    <dbReference type="NCBI Taxonomy" id="405555"/>
    <lineage>
        <taxon>Bacteria</taxon>
        <taxon>Bacillati</taxon>
        <taxon>Actinomycetota</taxon>
        <taxon>Actinomycetes</taxon>
        <taxon>Streptosporangiales</taxon>
        <taxon>Nocardiopsidaceae</taxon>
        <taxon>Haloactinospora</taxon>
    </lineage>
</organism>
<feature type="domain" description="VWFA" evidence="1">
    <location>
        <begin position="441"/>
        <end position="627"/>
    </location>
</feature>
<dbReference type="Proteomes" id="UP000317422">
    <property type="component" value="Unassembled WGS sequence"/>
</dbReference>